<dbReference type="Pfam" id="PF00201">
    <property type="entry name" value="UDPGT"/>
    <property type="match status" value="1"/>
</dbReference>
<proteinExistence type="inferred from homology"/>
<gene>
    <name evidence="6" type="ORF">ZIOFF_032932</name>
</gene>
<sequence>MKFKETWDKALQIKNETSSLKRIQQYMVVPFTPSAGILEWVDRTIPLGEYLLGSARNGGAHGRYGVGDWTFLHCREYMMNEKDTRKAFVKICDNFRLNLIDNFFSKQTVEQILSSLIALYFRSMAEHGSGAALHVAVFPWLAFGHMLPFLQLSKSLAKRGHRVSFLSTPRNIARLPEIPPDVAPLIEFVPFTFSSVDNLPPEAESTADLLPEQVQYLKKALDGLQSAFSRFLRATRPDWLVIDFCQHWAPEIASDLGIPCAFLSIYNAACLFFLLEKMAGDIQPTRPEELTKPPGNLPFPTTVSFRLHEAKDVIWNYRDNASGISDGRRLSAIVKDSDLVAFRGCFEQDATWLSLFRTRICGGSKPVVPLGLLPPPLEEATAPDSDVGEPSATFRWLSEQSPRSVVYVAFGSEATLREEQERELASGLDLSATPFLWATRKPSGGVERRSSGLVVGGWVPQLEILRHGAVGAFLTHCGFSSAVESFQFGHPLVMLPLAIDQGLMARQFEEMKVGTEVARNEEDGSFTGEDVAAAIRKVMVEEEGKALRSNVEKLQEVFANRELHESYIDTFVQLLRDLKHKKTFE</sequence>
<comment type="caution">
    <text evidence="6">The sequence shown here is derived from an EMBL/GenBank/DDBJ whole genome shotgun (WGS) entry which is preliminary data.</text>
</comment>
<dbReference type="CDD" id="cd03784">
    <property type="entry name" value="GT1_Gtf-like"/>
    <property type="match status" value="1"/>
</dbReference>
<dbReference type="InterPro" id="IPR050481">
    <property type="entry name" value="UDP-glycosyltransf_plant"/>
</dbReference>
<protein>
    <recommendedName>
        <fullName evidence="5">Glycosyltransferase</fullName>
        <ecNumber evidence="5">2.4.1.-</ecNumber>
    </recommendedName>
</protein>
<accession>A0A8J5GJ74</accession>
<dbReference type="GO" id="GO:0035251">
    <property type="term" value="F:UDP-glucosyltransferase activity"/>
    <property type="evidence" value="ECO:0007669"/>
    <property type="project" value="InterPro"/>
</dbReference>
<dbReference type="AlphaFoldDB" id="A0A8J5GJ74"/>
<evidence type="ECO:0000256" key="1">
    <source>
        <dbReference type="ARBA" id="ARBA00009995"/>
    </source>
</evidence>
<name>A0A8J5GJ74_ZINOF</name>
<evidence type="ECO:0000256" key="4">
    <source>
        <dbReference type="RuleBase" id="RU003718"/>
    </source>
</evidence>
<keyword evidence="3 4" id="KW-0808">Transferase</keyword>
<dbReference type="PROSITE" id="PS00375">
    <property type="entry name" value="UDPGT"/>
    <property type="match status" value="1"/>
</dbReference>
<dbReference type="FunFam" id="3.40.50.2000:FF:000037">
    <property type="entry name" value="Glycosyltransferase"/>
    <property type="match status" value="1"/>
</dbReference>
<keyword evidence="2 4" id="KW-0328">Glycosyltransferase</keyword>
<dbReference type="InterPro" id="IPR002213">
    <property type="entry name" value="UDP_glucos_trans"/>
</dbReference>
<evidence type="ECO:0000313" key="7">
    <source>
        <dbReference type="Proteomes" id="UP000734854"/>
    </source>
</evidence>
<evidence type="ECO:0000256" key="2">
    <source>
        <dbReference type="ARBA" id="ARBA00022676"/>
    </source>
</evidence>
<reference evidence="6 7" key="1">
    <citation type="submission" date="2020-08" db="EMBL/GenBank/DDBJ databases">
        <title>Plant Genome Project.</title>
        <authorList>
            <person name="Zhang R.-G."/>
        </authorList>
    </citation>
    <scope>NUCLEOTIDE SEQUENCE [LARGE SCALE GENOMIC DNA]</scope>
    <source>
        <tissue evidence="6">Rhizome</tissue>
    </source>
</reference>
<dbReference type="EC" id="2.4.1.-" evidence="5"/>
<dbReference type="FunFam" id="3.40.50.2000:FF:000088">
    <property type="entry name" value="Glycosyltransferase"/>
    <property type="match status" value="1"/>
</dbReference>
<dbReference type="InterPro" id="IPR035595">
    <property type="entry name" value="UDP_glycos_trans_CS"/>
</dbReference>
<dbReference type="SUPFAM" id="SSF53756">
    <property type="entry name" value="UDP-Glycosyltransferase/glycogen phosphorylase"/>
    <property type="match status" value="1"/>
</dbReference>
<dbReference type="PANTHER" id="PTHR48049:SF60">
    <property type="entry name" value="UDP-GLYCOSYLTRANSFERASE 91B1"/>
    <property type="match status" value="1"/>
</dbReference>
<dbReference type="PANTHER" id="PTHR48049">
    <property type="entry name" value="GLYCOSYLTRANSFERASE"/>
    <property type="match status" value="1"/>
</dbReference>
<comment type="similarity">
    <text evidence="1 4">Belongs to the UDP-glycosyltransferase family.</text>
</comment>
<dbReference type="EMBL" id="JACMSC010000009">
    <property type="protein sequence ID" value="KAG6507582.1"/>
    <property type="molecule type" value="Genomic_DNA"/>
</dbReference>
<evidence type="ECO:0000256" key="5">
    <source>
        <dbReference type="RuleBase" id="RU362057"/>
    </source>
</evidence>
<evidence type="ECO:0000313" key="6">
    <source>
        <dbReference type="EMBL" id="KAG6507582.1"/>
    </source>
</evidence>
<dbReference type="Gene3D" id="3.40.50.2000">
    <property type="entry name" value="Glycogen Phosphorylase B"/>
    <property type="match status" value="2"/>
</dbReference>
<organism evidence="6 7">
    <name type="scientific">Zingiber officinale</name>
    <name type="common">Ginger</name>
    <name type="synonym">Amomum zingiber</name>
    <dbReference type="NCBI Taxonomy" id="94328"/>
    <lineage>
        <taxon>Eukaryota</taxon>
        <taxon>Viridiplantae</taxon>
        <taxon>Streptophyta</taxon>
        <taxon>Embryophyta</taxon>
        <taxon>Tracheophyta</taxon>
        <taxon>Spermatophyta</taxon>
        <taxon>Magnoliopsida</taxon>
        <taxon>Liliopsida</taxon>
        <taxon>Zingiberales</taxon>
        <taxon>Zingiberaceae</taxon>
        <taxon>Zingiber</taxon>
    </lineage>
</organism>
<keyword evidence="7" id="KW-1185">Reference proteome</keyword>
<evidence type="ECO:0000256" key="3">
    <source>
        <dbReference type="ARBA" id="ARBA00022679"/>
    </source>
</evidence>
<dbReference type="Proteomes" id="UP000734854">
    <property type="component" value="Unassembled WGS sequence"/>
</dbReference>